<gene>
    <name evidence="1" type="ORF">HNQ75_002792</name>
</gene>
<dbReference type="RefSeq" id="WP_077547832.1">
    <property type="nucleotide sequence ID" value="NZ_JACHEJ010000007.1"/>
</dbReference>
<dbReference type="AlphaFoldDB" id="A0A7W9YZK7"/>
<organism evidence="1 2">
    <name type="scientific">Pseudorhizobium flavum</name>
    <dbReference type="NCBI Taxonomy" id="1335061"/>
    <lineage>
        <taxon>Bacteria</taxon>
        <taxon>Pseudomonadati</taxon>
        <taxon>Pseudomonadota</taxon>
        <taxon>Alphaproteobacteria</taxon>
        <taxon>Hyphomicrobiales</taxon>
        <taxon>Rhizobiaceae</taxon>
        <taxon>Rhizobium/Agrobacterium group</taxon>
        <taxon>Pseudorhizobium</taxon>
    </lineage>
</organism>
<reference evidence="1 2" key="1">
    <citation type="submission" date="2020-08" db="EMBL/GenBank/DDBJ databases">
        <title>Genomic Encyclopedia of Type Strains, Phase IV (KMG-IV): sequencing the most valuable type-strain genomes for metagenomic binning, comparative biology and taxonomic classification.</title>
        <authorList>
            <person name="Goeker M."/>
        </authorList>
    </citation>
    <scope>NUCLEOTIDE SEQUENCE [LARGE SCALE GENOMIC DNA]</scope>
    <source>
        <strain evidence="1 2">DSM 102134</strain>
    </source>
</reference>
<dbReference type="Proteomes" id="UP000535501">
    <property type="component" value="Unassembled WGS sequence"/>
</dbReference>
<keyword evidence="2" id="KW-1185">Reference proteome</keyword>
<accession>A0A7W9YZK7</accession>
<proteinExistence type="predicted"/>
<sequence length="65" mass="6942">MRTSEQPKKTRSPRLAPTLLRMTLAALLLVGPLAAVTIHAKADGLAPKQGAGFVLFVSLQRQSMS</sequence>
<protein>
    <submittedName>
        <fullName evidence="1">Uncharacterized protein</fullName>
    </submittedName>
</protein>
<comment type="caution">
    <text evidence="1">The sequence shown here is derived from an EMBL/GenBank/DDBJ whole genome shotgun (WGS) entry which is preliminary data.</text>
</comment>
<evidence type="ECO:0000313" key="1">
    <source>
        <dbReference type="EMBL" id="MBB6180809.1"/>
    </source>
</evidence>
<name>A0A7W9YZK7_9HYPH</name>
<evidence type="ECO:0000313" key="2">
    <source>
        <dbReference type="Proteomes" id="UP000535501"/>
    </source>
</evidence>
<dbReference type="EMBL" id="JACHEJ010000007">
    <property type="protein sequence ID" value="MBB6180809.1"/>
    <property type="molecule type" value="Genomic_DNA"/>
</dbReference>